<dbReference type="InterPro" id="IPR036291">
    <property type="entry name" value="NAD(P)-bd_dom_sf"/>
</dbReference>
<feature type="domain" description="UDP-glucose/GDP-mannose dehydrogenase C-terminal" evidence="11">
    <location>
        <begin position="301"/>
        <end position="388"/>
    </location>
</feature>
<dbReference type="PANTHER" id="PTHR43750">
    <property type="entry name" value="UDP-GLUCOSE 6-DEHYDROGENASE TUAD"/>
    <property type="match status" value="1"/>
</dbReference>
<feature type="binding site" evidence="10">
    <location>
        <position position="146"/>
    </location>
    <ligand>
        <name>NAD(+)</name>
        <dbReference type="ChEBI" id="CHEBI:57540"/>
    </ligand>
</feature>
<feature type="binding site" evidence="9">
    <location>
        <begin position="243"/>
        <end position="247"/>
    </location>
    <ligand>
        <name>substrate</name>
    </ligand>
</feature>
<evidence type="ECO:0000313" key="13">
    <source>
        <dbReference type="Proteomes" id="UP000191094"/>
    </source>
</evidence>
<dbReference type="InterPro" id="IPR013328">
    <property type="entry name" value="6PGD_dom2"/>
</dbReference>
<feature type="binding site" evidence="10">
    <location>
        <position position="84"/>
    </location>
    <ligand>
        <name>NAD(+)</name>
        <dbReference type="ChEBI" id="CHEBI:57540"/>
    </ligand>
</feature>
<protein>
    <recommendedName>
        <fullName evidence="3 7">UDP-glucose 6-dehydrogenase</fullName>
        <ecNumber evidence="3 7">1.1.1.22</ecNumber>
    </recommendedName>
</protein>
<reference evidence="12 13" key="1">
    <citation type="submission" date="2017-02" db="EMBL/GenBank/DDBJ databases">
        <title>Draft genome sequence of Moraxella lincolnii CCUG 9405T type strain.</title>
        <authorList>
            <person name="Salva-Serra F."/>
            <person name="Engstrom-Jakobsson H."/>
            <person name="Thorell K."/>
            <person name="Jaen-Luchoro D."/>
            <person name="Gonzales-Siles L."/>
            <person name="Karlsson R."/>
            <person name="Yazdan S."/>
            <person name="Boulund F."/>
            <person name="Johnning A."/>
            <person name="Engstrand L."/>
            <person name="Kristiansson E."/>
            <person name="Moore E."/>
        </authorList>
    </citation>
    <scope>NUCLEOTIDE SEQUENCE [LARGE SCALE GENOMIC DNA]</scope>
    <source>
        <strain evidence="12 13">CCUG 9405</strain>
    </source>
</reference>
<comment type="caution">
    <text evidence="12">The sequence shown here is derived from an EMBL/GenBank/DDBJ whole genome shotgun (WGS) entry which is preliminary data.</text>
</comment>
<evidence type="ECO:0000256" key="1">
    <source>
        <dbReference type="ARBA" id="ARBA00004701"/>
    </source>
</evidence>
<dbReference type="PIRSF" id="PIRSF500134">
    <property type="entry name" value="UDPglc_DH_bac"/>
    <property type="match status" value="1"/>
</dbReference>
<feature type="binding site" evidence="10">
    <location>
        <position position="119"/>
    </location>
    <ligand>
        <name>NAD(+)</name>
        <dbReference type="ChEBI" id="CHEBI:57540"/>
    </ligand>
</feature>
<keyword evidence="5 7" id="KW-0520">NAD</keyword>
<dbReference type="Pfam" id="PF03720">
    <property type="entry name" value="UDPG_MGDP_dh_C"/>
    <property type="match status" value="1"/>
</dbReference>
<dbReference type="Gene3D" id="1.10.1040.10">
    <property type="entry name" value="N-(1-d-carboxylethyl)-l-norvaline Dehydrogenase, domain 2"/>
    <property type="match status" value="1"/>
</dbReference>
<evidence type="ECO:0000256" key="9">
    <source>
        <dbReference type="PIRSR" id="PIRSR500134-2"/>
    </source>
</evidence>
<comment type="catalytic activity">
    <reaction evidence="6 7">
        <text>UDP-alpha-D-glucose + 2 NAD(+) + H2O = UDP-alpha-D-glucuronate + 2 NADH + 3 H(+)</text>
        <dbReference type="Rhea" id="RHEA:23596"/>
        <dbReference type="ChEBI" id="CHEBI:15377"/>
        <dbReference type="ChEBI" id="CHEBI:15378"/>
        <dbReference type="ChEBI" id="CHEBI:57540"/>
        <dbReference type="ChEBI" id="CHEBI:57945"/>
        <dbReference type="ChEBI" id="CHEBI:58052"/>
        <dbReference type="ChEBI" id="CHEBI:58885"/>
        <dbReference type="EC" id="1.1.1.22"/>
    </reaction>
</comment>
<dbReference type="InterPro" id="IPR028357">
    <property type="entry name" value="UDPglc_DH_bac"/>
</dbReference>
<feature type="binding site" evidence="9">
    <location>
        <position position="307"/>
    </location>
    <ligand>
        <name>substrate</name>
    </ligand>
</feature>
<evidence type="ECO:0000256" key="5">
    <source>
        <dbReference type="ARBA" id="ARBA00023027"/>
    </source>
</evidence>
<evidence type="ECO:0000313" key="12">
    <source>
        <dbReference type="EMBL" id="OOS20609.1"/>
    </source>
</evidence>
<feature type="binding site" evidence="9">
    <location>
        <position position="308"/>
    </location>
    <ligand>
        <name>substrate</name>
    </ligand>
</feature>
<dbReference type="SMART" id="SM00984">
    <property type="entry name" value="UDPG_MGDP_dh_C"/>
    <property type="match status" value="1"/>
</dbReference>
<dbReference type="SUPFAM" id="SSF52413">
    <property type="entry name" value="UDP-glucose/GDP-mannose dehydrogenase C-terminal domain"/>
    <property type="match status" value="1"/>
</dbReference>
<dbReference type="SUPFAM" id="SSF48179">
    <property type="entry name" value="6-phosphogluconate dehydrogenase C-terminal domain-like"/>
    <property type="match status" value="1"/>
</dbReference>
<accession>A0A1T0CE94</accession>
<feature type="active site" description="Nucleophile" evidence="8">
    <location>
        <position position="254"/>
    </location>
</feature>
<dbReference type="GO" id="GO:0000271">
    <property type="term" value="P:polysaccharide biosynthetic process"/>
    <property type="evidence" value="ECO:0007669"/>
    <property type="project" value="InterPro"/>
</dbReference>
<evidence type="ECO:0000256" key="6">
    <source>
        <dbReference type="ARBA" id="ARBA00047473"/>
    </source>
</evidence>
<evidence type="ECO:0000256" key="3">
    <source>
        <dbReference type="ARBA" id="ARBA00012954"/>
    </source>
</evidence>
<dbReference type="RefSeq" id="WP_078307261.1">
    <property type="nucleotide sequence ID" value="NZ_CP147511.1"/>
</dbReference>
<evidence type="ECO:0000256" key="7">
    <source>
        <dbReference type="PIRNR" id="PIRNR000124"/>
    </source>
</evidence>
<feature type="binding site" evidence="10">
    <location>
        <position position="30"/>
    </location>
    <ligand>
        <name>NAD(+)</name>
        <dbReference type="ChEBI" id="CHEBI:57540"/>
    </ligand>
</feature>
<evidence type="ECO:0000256" key="10">
    <source>
        <dbReference type="PIRSR" id="PIRSR500134-3"/>
    </source>
</evidence>
<evidence type="ECO:0000256" key="2">
    <source>
        <dbReference type="ARBA" id="ARBA00006601"/>
    </source>
</evidence>
<dbReference type="STRING" id="90241.B0682_05530"/>
<sequence length="390" mass="43853">MKNVTIVGIGYVGLSNAVLLAQKYHVIALDINADTVEKINQRQSPIDDVEIESFLVNKKLNLIATLDKQQAYQDADYIIIATPTNYDEQTNFFNTSSVQSVIADVLSVNPHALIIIKSTIPVGFTEKIKQKFNSDNIIFSPEFLREGKALYDNLYPSRIIIGEKSERAKEFVHMMASCAIKDNIDILLTENTEAEAIKLFANTYLALRVAFFNELDTYAKVHNLDTADIIKGVCLDNRIGDYYNNPSFGYGGYCLPKDTQQLLANYKDIPQNLIQAVVTSNQTRKQFLTKSILERKPTTVGIYRLIMKAGSDNFRESAVIDIIKSIKAEGVDVIIYEPNMKVDTFLNSKVTKDLMNFKMVSDIIIANRLAEELQDSIDKVFTRDLSGSDL</sequence>
<dbReference type="InterPro" id="IPR001732">
    <property type="entry name" value="UDP-Glc/GDP-Man_DH_N"/>
</dbReference>
<feature type="binding site" evidence="10">
    <location>
        <position position="257"/>
    </location>
    <ligand>
        <name>NAD(+)</name>
        <dbReference type="ChEBI" id="CHEBI:57540"/>
    </ligand>
</feature>
<evidence type="ECO:0000259" key="11">
    <source>
        <dbReference type="SMART" id="SM00984"/>
    </source>
</evidence>
<dbReference type="PIRSF" id="PIRSF000124">
    <property type="entry name" value="UDPglc_GDPman_dh"/>
    <property type="match status" value="1"/>
</dbReference>
<dbReference type="InterPro" id="IPR014027">
    <property type="entry name" value="UDP-Glc/GDP-Man_DH_C"/>
</dbReference>
<dbReference type="NCBIfam" id="TIGR03026">
    <property type="entry name" value="NDP-sugDHase"/>
    <property type="match status" value="1"/>
</dbReference>
<dbReference type="InterPro" id="IPR008927">
    <property type="entry name" value="6-PGluconate_DH-like_C_sf"/>
</dbReference>
<dbReference type="PANTHER" id="PTHR43750:SF2">
    <property type="entry name" value="UDP-GLUCOSE 6-DEHYDROGENASE"/>
    <property type="match status" value="1"/>
</dbReference>
<dbReference type="Pfam" id="PF00984">
    <property type="entry name" value="UDPG_MGDP_dh"/>
    <property type="match status" value="1"/>
</dbReference>
<dbReference type="UniPathway" id="UPA00038">
    <property type="reaction ID" value="UER00491"/>
</dbReference>
<dbReference type="EC" id="1.1.1.22" evidence="3 7"/>
<proteinExistence type="inferred from homology"/>
<dbReference type="Gene3D" id="3.40.50.720">
    <property type="entry name" value="NAD(P)-binding Rossmann-like Domain"/>
    <property type="match status" value="2"/>
</dbReference>
<feature type="binding site" evidence="9">
    <location>
        <position position="198"/>
    </location>
    <ligand>
        <name>substrate</name>
    </ligand>
</feature>
<dbReference type="InterPro" id="IPR036220">
    <property type="entry name" value="UDP-Glc/GDP-Man_DH_C_sf"/>
</dbReference>
<feature type="binding site" evidence="9">
    <location>
        <position position="389"/>
    </location>
    <ligand>
        <name>substrate</name>
    </ligand>
</feature>
<evidence type="ECO:0000256" key="8">
    <source>
        <dbReference type="PIRSR" id="PIRSR500134-1"/>
    </source>
</evidence>
<dbReference type="Proteomes" id="UP000191094">
    <property type="component" value="Unassembled WGS sequence"/>
</dbReference>
<dbReference type="InterPro" id="IPR014026">
    <property type="entry name" value="UDP-Glc/GDP-Man_DH_dimer"/>
</dbReference>
<dbReference type="EMBL" id="MUYT01000007">
    <property type="protein sequence ID" value="OOS20609.1"/>
    <property type="molecule type" value="Genomic_DNA"/>
</dbReference>
<dbReference type="InterPro" id="IPR017476">
    <property type="entry name" value="UDP-Glc/GDP-Man"/>
</dbReference>
<organism evidence="12 13">
    <name type="scientific">Lwoffella lincolnii</name>
    <dbReference type="NCBI Taxonomy" id="90241"/>
    <lineage>
        <taxon>Bacteria</taxon>
        <taxon>Pseudomonadati</taxon>
        <taxon>Pseudomonadota</taxon>
        <taxon>Gammaproteobacteria</taxon>
        <taxon>Moraxellales</taxon>
        <taxon>Moraxellaceae</taxon>
        <taxon>Lwoffella</taxon>
    </lineage>
</organism>
<gene>
    <name evidence="12" type="ORF">B0682_05530</name>
</gene>
<feature type="binding site" evidence="10">
    <location>
        <position position="315"/>
    </location>
    <ligand>
        <name>NAD(+)</name>
        <dbReference type="ChEBI" id="CHEBI:57540"/>
    </ligand>
</feature>
<dbReference type="GO" id="GO:0051287">
    <property type="term" value="F:NAD binding"/>
    <property type="evidence" value="ECO:0007669"/>
    <property type="project" value="InterPro"/>
</dbReference>
<feature type="binding site" evidence="9">
    <location>
        <begin position="143"/>
        <end position="146"/>
    </location>
    <ligand>
        <name>substrate</name>
    </ligand>
</feature>
<dbReference type="AlphaFoldDB" id="A0A1T0CE94"/>
<dbReference type="GO" id="GO:0003979">
    <property type="term" value="F:UDP-glucose 6-dehydrogenase activity"/>
    <property type="evidence" value="ECO:0007669"/>
    <property type="project" value="UniProtKB-EC"/>
</dbReference>
<dbReference type="OrthoDB" id="9803238at2"/>
<comment type="pathway">
    <text evidence="1">Nucleotide-sugar biosynthesis; UDP-alpha-D-glucuronate biosynthesis; UDP-alpha-D-glucuronate from UDP-alpha-D-glucose: step 1/1.</text>
</comment>
<keyword evidence="4 7" id="KW-0560">Oxidoreductase</keyword>
<keyword evidence="13" id="KW-1185">Reference proteome</keyword>
<comment type="similarity">
    <text evidence="2 7">Belongs to the UDP-glucose/GDP-mannose dehydrogenase family.</text>
</comment>
<name>A0A1T0CE94_9GAMM</name>
<dbReference type="GO" id="GO:0006065">
    <property type="term" value="P:UDP-glucuronate biosynthetic process"/>
    <property type="evidence" value="ECO:0007669"/>
    <property type="project" value="UniProtKB-UniPathway"/>
</dbReference>
<feature type="binding site" evidence="9">
    <location>
        <position position="251"/>
    </location>
    <ligand>
        <name>substrate</name>
    </ligand>
</feature>
<evidence type="ECO:0000256" key="4">
    <source>
        <dbReference type="ARBA" id="ARBA00023002"/>
    </source>
</evidence>
<dbReference type="SUPFAM" id="SSF51735">
    <property type="entry name" value="NAD(P)-binding Rossmann-fold domains"/>
    <property type="match status" value="1"/>
</dbReference>
<dbReference type="Pfam" id="PF03721">
    <property type="entry name" value="UDPG_MGDP_dh_N"/>
    <property type="match status" value="1"/>
</dbReference>